<accession>A0A7C5ELB8</accession>
<comment type="similarity">
    <text evidence="2">Belongs to the CDP-alcohol phosphatidyltransferase class-I family.</text>
</comment>
<evidence type="ECO:0000256" key="3">
    <source>
        <dbReference type="SAM" id="Phobius"/>
    </source>
</evidence>
<keyword evidence="1 2" id="KW-0808">Transferase</keyword>
<feature type="transmembrane region" description="Helical" evidence="3">
    <location>
        <begin position="6"/>
        <end position="25"/>
    </location>
</feature>
<evidence type="ECO:0000313" key="4">
    <source>
        <dbReference type="EMBL" id="HGZ11216.1"/>
    </source>
</evidence>
<dbReference type="GO" id="GO:0016020">
    <property type="term" value="C:membrane"/>
    <property type="evidence" value="ECO:0007669"/>
    <property type="project" value="InterPro"/>
</dbReference>
<reference evidence="4" key="1">
    <citation type="journal article" date="2020" name="mSystems">
        <title>Genome- and Community-Level Interaction Insights into Carbon Utilization and Element Cycling Functions of Hydrothermarchaeota in Hydrothermal Sediment.</title>
        <authorList>
            <person name="Zhou Z."/>
            <person name="Liu Y."/>
            <person name="Xu W."/>
            <person name="Pan J."/>
            <person name="Luo Z.H."/>
            <person name="Li M."/>
        </authorList>
    </citation>
    <scope>NUCLEOTIDE SEQUENCE [LARGE SCALE GENOMIC DNA]</scope>
    <source>
        <strain evidence="4">SpSt-853</strain>
    </source>
</reference>
<dbReference type="PROSITE" id="PS00379">
    <property type="entry name" value="CDP_ALCOHOL_P_TRANSF"/>
    <property type="match status" value="1"/>
</dbReference>
<dbReference type="Gene3D" id="1.20.120.1760">
    <property type="match status" value="1"/>
</dbReference>
<gene>
    <name evidence="4" type="ORF">ENW48_03240</name>
</gene>
<dbReference type="GO" id="GO:0008654">
    <property type="term" value="P:phospholipid biosynthetic process"/>
    <property type="evidence" value="ECO:0007669"/>
    <property type="project" value="InterPro"/>
</dbReference>
<dbReference type="InterPro" id="IPR043130">
    <property type="entry name" value="CDP-OH_PTrfase_TM_dom"/>
</dbReference>
<dbReference type="InterPro" id="IPR000462">
    <property type="entry name" value="CDP-OH_P_trans"/>
</dbReference>
<proteinExistence type="inferred from homology"/>
<dbReference type="EMBL" id="DTKJ01000020">
    <property type="protein sequence ID" value="HGZ11216.1"/>
    <property type="molecule type" value="Genomic_DNA"/>
</dbReference>
<name>A0A7C5ELB8_9BACT</name>
<sequence>MVFANLITLSRLPLLVVVLSFLFYIPSWTGQLLGLAFLGVLFFLDWLDGYVARRRRETSELGAVLDIALDRAVENILWVAFMRLDLVPFWVPVVFLVRSFVVDGIRGVAAAQGRPGFSMMHSPWGRFLVASRFMRGLYGLAKGVTFASLWLSHSLSQQDPRYLALLAPLNQALIWLCVVLCVGRGLPVLLDGRLYFPKDFRPPSPKPEEKPW</sequence>
<protein>
    <submittedName>
        <fullName evidence="4">CDP-alcohol phosphatidyltransferase family protein</fullName>
    </submittedName>
</protein>
<keyword evidence="3" id="KW-0472">Membrane</keyword>
<dbReference type="InterPro" id="IPR048254">
    <property type="entry name" value="CDP_ALCOHOL_P_TRANSF_CS"/>
</dbReference>
<comment type="caution">
    <text evidence="4">The sequence shown here is derived from an EMBL/GenBank/DDBJ whole genome shotgun (WGS) entry which is preliminary data.</text>
</comment>
<evidence type="ECO:0000256" key="2">
    <source>
        <dbReference type="RuleBase" id="RU003750"/>
    </source>
</evidence>
<dbReference type="AlphaFoldDB" id="A0A7C5ELB8"/>
<organism evidence="4">
    <name type="scientific">Desulfobacca acetoxidans</name>
    <dbReference type="NCBI Taxonomy" id="60893"/>
    <lineage>
        <taxon>Bacteria</taxon>
        <taxon>Pseudomonadati</taxon>
        <taxon>Thermodesulfobacteriota</taxon>
        <taxon>Desulfobaccia</taxon>
        <taxon>Desulfobaccales</taxon>
        <taxon>Desulfobaccaceae</taxon>
        <taxon>Desulfobacca</taxon>
    </lineage>
</organism>
<evidence type="ECO:0000256" key="1">
    <source>
        <dbReference type="ARBA" id="ARBA00022679"/>
    </source>
</evidence>
<dbReference type="GO" id="GO:0016780">
    <property type="term" value="F:phosphotransferase activity, for other substituted phosphate groups"/>
    <property type="evidence" value="ECO:0007669"/>
    <property type="project" value="InterPro"/>
</dbReference>
<feature type="transmembrane region" description="Helical" evidence="3">
    <location>
        <begin position="32"/>
        <end position="52"/>
    </location>
</feature>
<keyword evidence="3" id="KW-1133">Transmembrane helix</keyword>
<dbReference type="Pfam" id="PF01066">
    <property type="entry name" value="CDP-OH_P_transf"/>
    <property type="match status" value="1"/>
</dbReference>
<keyword evidence="3" id="KW-0812">Transmembrane</keyword>